<proteinExistence type="predicted"/>
<gene>
    <name evidence="1" type="ORF">EPR50_G00013420</name>
</gene>
<organism evidence="1 2">
    <name type="scientific">Perca flavescens</name>
    <name type="common">American yellow perch</name>
    <name type="synonym">Morone flavescens</name>
    <dbReference type="NCBI Taxonomy" id="8167"/>
    <lineage>
        <taxon>Eukaryota</taxon>
        <taxon>Metazoa</taxon>
        <taxon>Chordata</taxon>
        <taxon>Craniata</taxon>
        <taxon>Vertebrata</taxon>
        <taxon>Euteleostomi</taxon>
        <taxon>Actinopterygii</taxon>
        <taxon>Neopterygii</taxon>
        <taxon>Teleostei</taxon>
        <taxon>Neoteleostei</taxon>
        <taxon>Acanthomorphata</taxon>
        <taxon>Eupercaria</taxon>
        <taxon>Perciformes</taxon>
        <taxon>Percoidei</taxon>
        <taxon>Percidae</taxon>
        <taxon>Percinae</taxon>
        <taxon>Perca</taxon>
    </lineage>
</organism>
<evidence type="ECO:0000313" key="1">
    <source>
        <dbReference type="EMBL" id="TDH15824.1"/>
    </source>
</evidence>
<dbReference type="AlphaFoldDB" id="A0A484DLH2"/>
<reference evidence="1 2" key="1">
    <citation type="submission" date="2019-01" db="EMBL/GenBank/DDBJ databases">
        <title>A chromosome-scale genome assembly of the yellow perch, Perca flavescens.</title>
        <authorList>
            <person name="Feron R."/>
            <person name="Morvezen R."/>
            <person name="Bestin A."/>
            <person name="Haffray P."/>
            <person name="Klopp C."/>
            <person name="Zahm M."/>
            <person name="Cabau C."/>
            <person name="Roques C."/>
            <person name="Donnadieu C."/>
            <person name="Bouchez O."/>
            <person name="Christie M."/>
            <person name="Larson W."/>
            <person name="Guiguen Y."/>
        </authorList>
    </citation>
    <scope>NUCLEOTIDE SEQUENCE [LARGE SCALE GENOMIC DNA]</scope>
    <source>
        <strain evidence="1">YP-PL-M2</strain>
        <tissue evidence="1">Blood</tissue>
    </source>
</reference>
<dbReference type="Proteomes" id="UP000295070">
    <property type="component" value="Chromosome 2"/>
</dbReference>
<keyword evidence="2" id="KW-1185">Reference proteome</keyword>
<accession>A0A484DLH2</accession>
<comment type="caution">
    <text evidence="1">The sequence shown here is derived from an EMBL/GenBank/DDBJ whole genome shotgun (WGS) entry which is preliminary data.</text>
</comment>
<name>A0A484DLH2_PERFV</name>
<evidence type="ECO:0000313" key="2">
    <source>
        <dbReference type="Proteomes" id="UP000295070"/>
    </source>
</evidence>
<sequence>MLTHFWIARGSSIKGPLTIHHGRTRRRNPASVHWIRKVLQRIHNHRKEELCFGHICQHISHWPFLQIEAQETGCCHRKVIMCLF</sequence>
<dbReference type="EMBL" id="SCKG01000002">
    <property type="protein sequence ID" value="TDH15824.1"/>
    <property type="molecule type" value="Genomic_DNA"/>
</dbReference>
<protein>
    <submittedName>
        <fullName evidence="1">Uncharacterized protein</fullName>
    </submittedName>
</protein>